<dbReference type="KEGG" id="eaz:JHT90_12495"/>
<dbReference type="InterPro" id="IPR027417">
    <property type="entry name" value="P-loop_NTPase"/>
</dbReference>
<gene>
    <name evidence="3" type="primary">zapE</name>
    <name evidence="3" type="ORF">JHT90_12495</name>
</gene>
<dbReference type="Pfam" id="PF03969">
    <property type="entry name" value="AFG1_ATPase"/>
    <property type="match status" value="1"/>
</dbReference>
<dbReference type="PANTHER" id="PTHR12169">
    <property type="entry name" value="ATPASE N2B"/>
    <property type="match status" value="1"/>
</dbReference>
<name>A0A974RWJ1_9GAMM</name>
<dbReference type="NCBIfam" id="NF040713">
    <property type="entry name" value="ZapE"/>
    <property type="match status" value="1"/>
</dbReference>
<protein>
    <submittedName>
        <fullName evidence="3">Cell division protein ZapE</fullName>
    </submittedName>
</protein>
<dbReference type="Gene3D" id="3.40.50.300">
    <property type="entry name" value="P-loop containing nucleotide triphosphate hydrolases"/>
    <property type="match status" value="1"/>
</dbReference>
<dbReference type="GO" id="GO:0032153">
    <property type="term" value="C:cell division site"/>
    <property type="evidence" value="ECO:0007669"/>
    <property type="project" value="TreeGrafter"/>
</dbReference>
<dbReference type="PANTHER" id="PTHR12169:SF6">
    <property type="entry name" value="AFG1-LIKE ATPASE"/>
    <property type="match status" value="1"/>
</dbReference>
<evidence type="ECO:0000313" key="3">
    <source>
        <dbReference type="EMBL" id="QQP85192.1"/>
    </source>
</evidence>
<dbReference type="SUPFAM" id="SSF52540">
    <property type="entry name" value="P-loop containing nucleoside triphosphate hydrolases"/>
    <property type="match status" value="1"/>
</dbReference>
<dbReference type="GO" id="GO:0051301">
    <property type="term" value="P:cell division"/>
    <property type="evidence" value="ECO:0007669"/>
    <property type="project" value="UniProtKB-KW"/>
</dbReference>
<accession>A0A974RWJ1</accession>
<sequence>MIFSLEDYFQQQAQQQQYIIDKIQLQTIKQLSYLSELLCSGKKIKKPASYYLYGPVGRGKSWLLNIFFEGIPITEKKRFHFHSFFRQLHQKIFQYSTHKDSLNQALDELLEHCKLLCFDEFHVHDIGDAMLMSQLFKALFERKIAVITTSNYSPRELLPNPLYHERFLPAIKLIEKHMTIINIAGETDYRTLPQAKKQGFTAGYYITPASIEQRQQLSLPEYNAQTISLQVGNRTLAPVYYSDNTILFNFEDICEGNTASMDYLILTETFNTWIIDNVPLLNKTSIGAQQRFINLIDILYDQNKCLYLLAHYSLQQTLANAAISDMVRTQSRLNQLQKC</sequence>
<keyword evidence="1" id="KW-0547">Nucleotide-binding</keyword>
<dbReference type="AlphaFoldDB" id="A0A974RWJ1"/>
<keyword evidence="3" id="KW-0132">Cell division</keyword>
<dbReference type="GO" id="GO:0005737">
    <property type="term" value="C:cytoplasm"/>
    <property type="evidence" value="ECO:0007669"/>
    <property type="project" value="TreeGrafter"/>
</dbReference>
<evidence type="ECO:0000256" key="1">
    <source>
        <dbReference type="ARBA" id="ARBA00022741"/>
    </source>
</evidence>
<evidence type="ECO:0000313" key="4">
    <source>
        <dbReference type="Proteomes" id="UP000595278"/>
    </source>
</evidence>
<reference evidence="3 4" key="1">
    <citation type="submission" date="2021-01" db="EMBL/GenBank/DDBJ databases">
        <title>Entomomonas sp. F2A isolated from a house cricket (Acheta domesticus).</title>
        <authorList>
            <person name="Spergser J."/>
            <person name="Busse H.-J."/>
        </authorList>
    </citation>
    <scope>NUCLEOTIDE SEQUENCE [LARGE SCALE GENOMIC DNA]</scope>
    <source>
        <strain evidence="3 4">F2A</strain>
    </source>
</reference>
<dbReference type="GO" id="GO:0016887">
    <property type="term" value="F:ATP hydrolysis activity"/>
    <property type="evidence" value="ECO:0007669"/>
    <property type="project" value="InterPro"/>
</dbReference>
<evidence type="ECO:0000256" key="2">
    <source>
        <dbReference type="ARBA" id="ARBA00022840"/>
    </source>
</evidence>
<proteinExistence type="predicted"/>
<dbReference type="RefSeq" id="WP_201091503.1">
    <property type="nucleotide sequence ID" value="NZ_CP067393.1"/>
</dbReference>
<keyword evidence="2" id="KW-0067">ATP-binding</keyword>
<organism evidence="3 4">
    <name type="scientific">Entomomonas asaccharolytica</name>
    <dbReference type="NCBI Taxonomy" id="2785331"/>
    <lineage>
        <taxon>Bacteria</taxon>
        <taxon>Pseudomonadati</taxon>
        <taxon>Pseudomonadota</taxon>
        <taxon>Gammaproteobacteria</taxon>
        <taxon>Pseudomonadales</taxon>
        <taxon>Pseudomonadaceae</taxon>
        <taxon>Entomomonas</taxon>
    </lineage>
</organism>
<keyword evidence="3" id="KW-0131">Cell cycle</keyword>
<dbReference type="EMBL" id="CP067393">
    <property type="protein sequence ID" value="QQP85192.1"/>
    <property type="molecule type" value="Genomic_DNA"/>
</dbReference>
<dbReference type="GO" id="GO:0005524">
    <property type="term" value="F:ATP binding"/>
    <property type="evidence" value="ECO:0007669"/>
    <property type="project" value="UniProtKB-KW"/>
</dbReference>
<keyword evidence="4" id="KW-1185">Reference proteome</keyword>
<dbReference type="Proteomes" id="UP000595278">
    <property type="component" value="Chromosome"/>
</dbReference>
<dbReference type="InterPro" id="IPR005654">
    <property type="entry name" value="ATPase_AFG1-like"/>
</dbReference>